<protein>
    <submittedName>
        <fullName evidence="1">Uncharacterized protein</fullName>
    </submittedName>
</protein>
<dbReference type="Proteomes" id="UP000619788">
    <property type="component" value="Unassembled WGS sequence"/>
</dbReference>
<proteinExistence type="predicted"/>
<reference evidence="1 2" key="1">
    <citation type="submission" date="2021-01" db="EMBL/GenBank/DDBJ databases">
        <title>Whole genome shotgun sequence of Planobispora siamensis NBRC 107568.</title>
        <authorList>
            <person name="Komaki H."/>
            <person name="Tamura T."/>
        </authorList>
    </citation>
    <scope>NUCLEOTIDE SEQUENCE [LARGE SCALE GENOMIC DNA]</scope>
    <source>
        <strain evidence="1 2">NBRC 107568</strain>
    </source>
</reference>
<evidence type="ECO:0000313" key="1">
    <source>
        <dbReference type="EMBL" id="GIH97765.1"/>
    </source>
</evidence>
<sequence>MTDKMDQEEIQMISGVLGGLSPDAHEIIKMILTLEQENLHKAEPTARTSVREEMIKKIEGIA</sequence>
<comment type="caution">
    <text evidence="1">The sequence shown here is derived from an EMBL/GenBank/DDBJ whole genome shotgun (WGS) entry which is preliminary data.</text>
</comment>
<dbReference type="EMBL" id="BOOJ01000099">
    <property type="protein sequence ID" value="GIH97765.1"/>
    <property type="molecule type" value="Genomic_DNA"/>
</dbReference>
<evidence type="ECO:0000313" key="2">
    <source>
        <dbReference type="Proteomes" id="UP000619788"/>
    </source>
</evidence>
<name>A0A8J3SS87_9ACTN</name>
<dbReference type="RefSeq" id="WP_204069745.1">
    <property type="nucleotide sequence ID" value="NZ_BOOJ01000099.1"/>
</dbReference>
<dbReference type="AlphaFoldDB" id="A0A8J3SS87"/>
<accession>A0A8J3SS87</accession>
<keyword evidence="2" id="KW-1185">Reference proteome</keyword>
<gene>
    <name evidence="1" type="ORF">Psi01_83950</name>
</gene>
<organism evidence="1 2">
    <name type="scientific">Planobispora siamensis</name>
    <dbReference type="NCBI Taxonomy" id="936338"/>
    <lineage>
        <taxon>Bacteria</taxon>
        <taxon>Bacillati</taxon>
        <taxon>Actinomycetota</taxon>
        <taxon>Actinomycetes</taxon>
        <taxon>Streptosporangiales</taxon>
        <taxon>Streptosporangiaceae</taxon>
        <taxon>Planobispora</taxon>
    </lineage>
</organism>